<feature type="compositionally biased region" description="Polar residues" evidence="4">
    <location>
        <begin position="1"/>
        <end position="17"/>
    </location>
</feature>
<evidence type="ECO:0000313" key="6">
    <source>
        <dbReference type="EMBL" id="KAF5391624.1"/>
    </source>
</evidence>
<accession>A0A8H5HYC3</accession>
<evidence type="ECO:0000256" key="1">
    <source>
        <dbReference type="ARBA" id="ARBA00004604"/>
    </source>
</evidence>
<dbReference type="InterPro" id="IPR003891">
    <property type="entry name" value="Initiation_fac_eIF4g_MI"/>
</dbReference>
<proteinExistence type="inferred from homology"/>
<dbReference type="PANTHER" id="PTHR18034">
    <property type="entry name" value="CELL CYCLE CONTROL PROTEIN CWF22-RELATED"/>
    <property type="match status" value="1"/>
</dbReference>
<feature type="compositionally biased region" description="Low complexity" evidence="4">
    <location>
        <begin position="254"/>
        <end position="265"/>
    </location>
</feature>
<dbReference type="OrthoDB" id="361797at2759"/>
<evidence type="ECO:0000256" key="4">
    <source>
        <dbReference type="SAM" id="MobiDB-lite"/>
    </source>
</evidence>
<comment type="similarity">
    <text evidence="2">Belongs to the CWC22 family.</text>
</comment>
<dbReference type="InterPro" id="IPR003890">
    <property type="entry name" value="MIF4G-like_typ-3"/>
</dbReference>
<evidence type="ECO:0000313" key="7">
    <source>
        <dbReference type="Proteomes" id="UP000518752"/>
    </source>
</evidence>
<dbReference type="GO" id="GO:0005730">
    <property type="term" value="C:nucleolus"/>
    <property type="evidence" value="ECO:0007669"/>
    <property type="project" value="UniProtKB-SubCell"/>
</dbReference>
<feature type="compositionally biased region" description="Polar residues" evidence="4">
    <location>
        <begin position="63"/>
        <end position="75"/>
    </location>
</feature>
<dbReference type="InterPro" id="IPR050781">
    <property type="entry name" value="CWC22_splicing_factor"/>
</dbReference>
<comment type="caution">
    <text evidence="6">The sequence shown here is derived from an EMBL/GenBank/DDBJ whole genome shotgun (WGS) entry which is preliminary data.</text>
</comment>
<dbReference type="AlphaFoldDB" id="A0A8H5HYC3"/>
<sequence length="855" mass="95849">MPARPKTSTTHLPSSLLDQIRDSETGVSGTSNFRKHRSQTTPSRKESRRQLRAERKQKKAVFFSSNNLKRSTQTEDGAPLHKKPKLTPKPIPQSTAKPKSLKAPSKLESFVQKKSKPVDAPNIRSQQEKREDTYITFLEGKLRHSKGNKMHRFDDGLDDLFDFANSLNQHFSVMWSLFNLTFVLSIDVRAVIQNTGAESEGVEEDLGLEEEELTEEEDEDDEGSNENEVLDGEEGEWNGIQETGSESEAESEKSSSAFPKASSPPLTTVTRYVPPQLRAVPNSKKSEGQIKLTRQVKGLLNRMSEQNIASILDSIEEIYRNHRRQDVTSTITSLIIDGISSHSTLLDSYVVLYAAFVSSLRKVLGIEFAAYFLQNVVLVYEKYLSDLLSTDKIDSSHEVESRPNSAERGKEASNLAVLLSELYNFQVISCILIYDVIRALLVHDIKEFQVELLLKILRNSGQQLRTDDPHALKDIIQAIQNKLQGHKSSLTSRTHFMIETLDNLKNNKVKRLGAQNQGGEAVERMKKFLSGLSKKRHVLAHEPLRVSLEDLHSAETKGKWWLVGAAWGGDPLVDRQQDGAQNTASSTSASAQHDDVLASNALLKLAKKHGMNTDIRRSIFVLLMSSDDYVDAYERLSQLKLTGTQQREIVRVVLHCCGNEKVYNPYYTLVCQHLCSLSHSHKITLQYCLWDFLRELGETNTGGAEVIKHLSEGDDGFGLKSITPARISNMARAYAWWIAKGSISLAVLKPLDFTTIKPQTRTFLKHFFLNLFVSSQSISPLVGSEVGSSRDRASIEEIFTKAGRLQTLAMGLMFFISKVLSIDDVNDPELVRLVKWGVEIAKDTLRSGLDIVPDL</sequence>
<keyword evidence="3" id="KW-0539">Nucleus</keyword>
<dbReference type="Pfam" id="PF02847">
    <property type="entry name" value="MA3"/>
    <property type="match status" value="1"/>
</dbReference>
<comment type="subcellular location">
    <subcellularLocation>
        <location evidence="1">Nucleus</location>
        <location evidence="1">Nucleolus</location>
    </subcellularLocation>
</comment>
<feature type="region of interest" description="Disordered" evidence="4">
    <location>
        <begin position="1"/>
        <end position="127"/>
    </location>
</feature>
<organism evidence="6 7">
    <name type="scientific">Collybiopsis confluens</name>
    <dbReference type="NCBI Taxonomy" id="2823264"/>
    <lineage>
        <taxon>Eukaryota</taxon>
        <taxon>Fungi</taxon>
        <taxon>Dikarya</taxon>
        <taxon>Basidiomycota</taxon>
        <taxon>Agaricomycotina</taxon>
        <taxon>Agaricomycetes</taxon>
        <taxon>Agaricomycetidae</taxon>
        <taxon>Agaricales</taxon>
        <taxon>Marasmiineae</taxon>
        <taxon>Omphalotaceae</taxon>
        <taxon>Collybiopsis</taxon>
    </lineage>
</organism>
<dbReference type="SUPFAM" id="SSF48371">
    <property type="entry name" value="ARM repeat"/>
    <property type="match status" value="1"/>
</dbReference>
<name>A0A8H5HYC3_9AGAR</name>
<protein>
    <recommendedName>
        <fullName evidence="5">MI domain-containing protein</fullName>
    </recommendedName>
</protein>
<evidence type="ECO:0000256" key="2">
    <source>
        <dbReference type="ARBA" id="ARBA00006856"/>
    </source>
</evidence>
<dbReference type="GO" id="GO:0003723">
    <property type="term" value="F:RNA binding"/>
    <property type="evidence" value="ECO:0007669"/>
    <property type="project" value="InterPro"/>
</dbReference>
<dbReference type="InterPro" id="IPR016024">
    <property type="entry name" value="ARM-type_fold"/>
</dbReference>
<dbReference type="GO" id="GO:0042274">
    <property type="term" value="P:ribosomal small subunit biogenesis"/>
    <property type="evidence" value="ECO:0007669"/>
    <property type="project" value="TreeGrafter"/>
</dbReference>
<dbReference type="EMBL" id="JAACJN010000009">
    <property type="protein sequence ID" value="KAF5391624.1"/>
    <property type="molecule type" value="Genomic_DNA"/>
</dbReference>
<dbReference type="Gene3D" id="1.25.40.180">
    <property type="match status" value="1"/>
</dbReference>
<feature type="compositionally biased region" description="Basic and acidic residues" evidence="4">
    <location>
        <begin position="43"/>
        <end position="54"/>
    </location>
</feature>
<evidence type="ECO:0000256" key="3">
    <source>
        <dbReference type="ARBA" id="ARBA00023242"/>
    </source>
</evidence>
<reference evidence="6 7" key="1">
    <citation type="journal article" date="2020" name="ISME J.">
        <title>Uncovering the hidden diversity of litter-decomposition mechanisms in mushroom-forming fungi.</title>
        <authorList>
            <person name="Floudas D."/>
            <person name="Bentzer J."/>
            <person name="Ahren D."/>
            <person name="Johansson T."/>
            <person name="Persson P."/>
            <person name="Tunlid A."/>
        </authorList>
    </citation>
    <scope>NUCLEOTIDE SEQUENCE [LARGE SCALE GENOMIC DNA]</scope>
    <source>
        <strain evidence="6 7">CBS 406.79</strain>
    </source>
</reference>
<dbReference type="Proteomes" id="UP000518752">
    <property type="component" value="Unassembled WGS sequence"/>
</dbReference>
<feature type="region of interest" description="Disordered" evidence="4">
    <location>
        <begin position="197"/>
        <end position="286"/>
    </location>
</feature>
<evidence type="ECO:0000259" key="5">
    <source>
        <dbReference type="PROSITE" id="PS51366"/>
    </source>
</evidence>
<dbReference type="SMART" id="SM00544">
    <property type="entry name" value="MA3"/>
    <property type="match status" value="1"/>
</dbReference>
<dbReference type="Pfam" id="PF02854">
    <property type="entry name" value="MIF4G"/>
    <property type="match status" value="1"/>
</dbReference>
<keyword evidence="7" id="KW-1185">Reference proteome</keyword>
<dbReference type="PROSITE" id="PS51366">
    <property type="entry name" value="MI"/>
    <property type="match status" value="1"/>
</dbReference>
<feature type="domain" description="MI" evidence="5">
    <location>
        <begin position="614"/>
        <end position="753"/>
    </location>
</feature>
<dbReference type="PANTHER" id="PTHR18034:SF4">
    <property type="entry name" value="NUCLEOLAR MIF4G DOMAIN-CONTAINING PROTEIN 1"/>
    <property type="match status" value="1"/>
</dbReference>
<feature type="compositionally biased region" description="Acidic residues" evidence="4">
    <location>
        <begin position="200"/>
        <end position="236"/>
    </location>
</feature>
<gene>
    <name evidence="6" type="ORF">D9757_002400</name>
</gene>
<dbReference type="SMART" id="SM00543">
    <property type="entry name" value="MIF4G"/>
    <property type="match status" value="1"/>
</dbReference>